<dbReference type="EMBL" id="KN822031">
    <property type="protein sequence ID" value="KIM63895.1"/>
    <property type="molecule type" value="Genomic_DNA"/>
</dbReference>
<keyword evidence="1" id="KW-0812">Transmembrane</keyword>
<feature type="transmembrane region" description="Helical" evidence="1">
    <location>
        <begin position="277"/>
        <end position="300"/>
    </location>
</feature>
<keyword evidence="1" id="KW-0472">Membrane</keyword>
<dbReference type="HOGENOM" id="CLU_039094_0_0_1"/>
<keyword evidence="1" id="KW-1133">Transmembrane helix</keyword>
<dbReference type="Proteomes" id="UP000053989">
    <property type="component" value="Unassembled WGS sequence"/>
</dbReference>
<proteinExistence type="predicted"/>
<protein>
    <submittedName>
        <fullName evidence="2">Uncharacterized protein</fullName>
    </submittedName>
</protein>
<dbReference type="STRING" id="1036808.A0A0C3DTE2"/>
<feature type="non-terminal residue" evidence="2">
    <location>
        <position position="311"/>
    </location>
</feature>
<feature type="transmembrane region" description="Helical" evidence="1">
    <location>
        <begin position="6"/>
        <end position="30"/>
    </location>
</feature>
<feature type="transmembrane region" description="Helical" evidence="1">
    <location>
        <begin position="51"/>
        <end position="73"/>
    </location>
</feature>
<feature type="transmembrane region" description="Helical" evidence="1">
    <location>
        <begin position="150"/>
        <end position="170"/>
    </location>
</feature>
<keyword evidence="3" id="KW-1185">Reference proteome</keyword>
<feature type="transmembrane region" description="Helical" evidence="1">
    <location>
        <begin position="176"/>
        <end position="200"/>
    </location>
</feature>
<reference evidence="2 3" key="1">
    <citation type="submission" date="2014-04" db="EMBL/GenBank/DDBJ databases">
        <authorList>
            <consortium name="DOE Joint Genome Institute"/>
            <person name="Kuo A."/>
            <person name="Kohler A."/>
            <person name="Nagy L.G."/>
            <person name="Floudas D."/>
            <person name="Copeland A."/>
            <person name="Barry K.W."/>
            <person name="Cichocki N."/>
            <person name="Veneault-Fourrey C."/>
            <person name="LaButti K."/>
            <person name="Lindquist E.A."/>
            <person name="Lipzen A."/>
            <person name="Lundell T."/>
            <person name="Morin E."/>
            <person name="Murat C."/>
            <person name="Sun H."/>
            <person name="Tunlid A."/>
            <person name="Henrissat B."/>
            <person name="Grigoriev I.V."/>
            <person name="Hibbett D.S."/>
            <person name="Martin F."/>
            <person name="Nordberg H.P."/>
            <person name="Cantor M.N."/>
            <person name="Hua S.X."/>
        </authorList>
    </citation>
    <scope>NUCLEOTIDE SEQUENCE [LARGE SCALE GENOMIC DNA]</scope>
    <source>
        <strain evidence="2 3">Foug A</strain>
    </source>
</reference>
<accession>A0A0C3DTE2</accession>
<reference evidence="3" key="2">
    <citation type="submission" date="2015-01" db="EMBL/GenBank/DDBJ databases">
        <title>Evolutionary Origins and Diversification of the Mycorrhizal Mutualists.</title>
        <authorList>
            <consortium name="DOE Joint Genome Institute"/>
            <consortium name="Mycorrhizal Genomics Consortium"/>
            <person name="Kohler A."/>
            <person name="Kuo A."/>
            <person name="Nagy L.G."/>
            <person name="Floudas D."/>
            <person name="Copeland A."/>
            <person name="Barry K.W."/>
            <person name="Cichocki N."/>
            <person name="Veneault-Fourrey C."/>
            <person name="LaButti K."/>
            <person name="Lindquist E.A."/>
            <person name="Lipzen A."/>
            <person name="Lundell T."/>
            <person name="Morin E."/>
            <person name="Murat C."/>
            <person name="Riley R."/>
            <person name="Ohm R."/>
            <person name="Sun H."/>
            <person name="Tunlid A."/>
            <person name="Henrissat B."/>
            <person name="Grigoriev I.V."/>
            <person name="Hibbett D.S."/>
            <person name="Martin F."/>
        </authorList>
    </citation>
    <scope>NUCLEOTIDE SEQUENCE [LARGE SCALE GENOMIC DNA]</scope>
    <source>
        <strain evidence="3">Foug A</strain>
    </source>
</reference>
<dbReference type="InParanoid" id="A0A0C3DTE2"/>
<gene>
    <name evidence="2" type="ORF">SCLCIDRAFT_82771</name>
</gene>
<sequence length="311" mass="35580">MAGGSPTAFLLWSILSCLFYCFLIFHLWNYDRFKCLRWSEASRRPGAFKRVMTYTYITSLTLLVVFGSAFTLFKFKEGYLILPGGALTSRPLEMFSLPHRKWILPLLFVFSVAWSCELSHRHLTELTFWLFLQNQGPRTRIWFDSWEFKLWLYGSMVAILGMPLTALVARKELDSCLAWILCVGSSASTIETISFIFVLLRFPAFIRKVKDDGAAPNIIVRLAYSYQLNCARVVFRFLFTIPLLTLGIDGIQGLHPINMSAYGYETHRGFISLKRNLDFLLILGGVSCFVSSGITLLVFFPRSLITELGYT</sequence>
<evidence type="ECO:0000313" key="2">
    <source>
        <dbReference type="EMBL" id="KIM63895.1"/>
    </source>
</evidence>
<evidence type="ECO:0000256" key="1">
    <source>
        <dbReference type="SAM" id="Phobius"/>
    </source>
</evidence>
<feature type="transmembrane region" description="Helical" evidence="1">
    <location>
        <begin position="102"/>
        <end position="120"/>
    </location>
</feature>
<dbReference type="OrthoDB" id="2384193at2759"/>
<dbReference type="AlphaFoldDB" id="A0A0C3DTE2"/>
<name>A0A0C3DTE2_9AGAM</name>
<organism evidence="2 3">
    <name type="scientific">Scleroderma citrinum Foug A</name>
    <dbReference type="NCBI Taxonomy" id="1036808"/>
    <lineage>
        <taxon>Eukaryota</taxon>
        <taxon>Fungi</taxon>
        <taxon>Dikarya</taxon>
        <taxon>Basidiomycota</taxon>
        <taxon>Agaricomycotina</taxon>
        <taxon>Agaricomycetes</taxon>
        <taxon>Agaricomycetidae</taxon>
        <taxon>Boletales</taxon>
        <taxon>Sclerodermatineae</taxon>
        <taxon>Sclerodermataceae</taxon>
        <taxon>Scleroderma</taxon>
    </lineage>
</organism>
<evidence type="ECO:0000313" key="3">
    <source>
        <dbReference type="Proteomes" id="UP000053989"/>
    </source>
</evidence>